<feature type="domain" description="Peptidase M16 C-terminal" evidence="2">
    <location>
        <begin position="213"/>
        <end position="407"/>
    </location>
</feature>
<dbReference type="Pfam" id="PF00675">
    <property type="entry name" value="Peptidase_M16"/>
    <property type="match status" value="1"/>
</dbReference>
<name>A0AAD9GDH5_BABDI</name>
<feature type="domain" description="Peptidase M16 N-terminal" evidence="1">
    <location>
        <begin position="70"/>
        <end position="151"/>
    </location>
</feature>
<proteinExistence type="predicted"/>
<evidence type="ECO:0000259" key="2">
    <source>
        <dbReference type="Pfam" id="PF05193"/>
    </source>
</evidence>
<dbReference type="InterPro" id="IPR011249">
    <property type="entry name" value="Metalloenz_LuxS/M16"/>
</dbReference>
<evidence type="ECO:0000313" key="3">
    <source>
        <dbReference type="EMBL" id="KAK1936418.1"/>
    </source>
</evidence>
<organism evidence="3 4">
    <name type="scientific">Babesia divergens</name>
    <dbReference type="NCBI Taxonomy" id="32595"/>
    <lineage>
        <taxon>Eukaryota</taxon>
        <taxon>Sar</taxon>
        <taxon>Alveolata</taxon>
        <taxon>Apicomplexa</taxon>
        <taxon>Aconoidasida</taxon>
        <taxon>Piroplasmida</taxon>
        <taxon>Babesiidae</taxon>
        <taxon>Babesia</taxon>
    </lineage>
</organism>
<dbReference type="PANTHER" id="PTHR43016:SF16">
    <property type="entry name" value="METALLOPROTEASE, PUTATIVE (AFU_ORTHOLOGUE AFUA_4G07610)-RELATED"/>
    <property type="match status" value="1"/>
</dbReference>
<dbReference type="PANTHER" id="PTHR43016">
    <property type="entry name" value="PRESEQUENCE PROTEASE"/>
    <property type="match status" value="1"/>
</dbReference>
<comment type="caution">
    <text evidence="3">The sequence shown here is derived from an EMBL/GenBank/DDBJ whole genome shotgun (WGS) entry which is preliminary data.</text>
</comment>
<gene>
    <name evidence="3" type="ORF">X943_003343</name>
</gene>
<reference evidence="3" key="1">
    <citation type="journal article" date="2014" name="Nucleic Acids Res.">
        <title>The evolutionary dynamics of variant antigen genes in Babesia reveal a history of genomic innovation underlying host-parasite interaction.</title>
        <authorList>
            <person name="Jackson A.P."/>
            <person name="Otto T.D."/>
            <person name="Darby A."/>
            <person name="Ramaprasad A."/>
            <person name="Xia D."/>
            <person name="Echaide I.E."/>
            <person name="Farber M."/>
            <person name="Gahlot S."/>
            <person name="Gamble J."/>
            <person name="Gupta D."/>
            <person name="Gupta Y."/>
            <person name="Jackson L."/>
            <person name="Malandrin L."/>
            <person name="Malas T.B."/>
            <person name="Moussa E."/>
            <person name="Nair M."/>
            <person name="Reid A.J."/>
            <person name="Sanders M."/>
            <person name="Sharma J."/>
            <person name="Tracey A."/>
            <person name="Quail M.A."/>
            <person name="Weir W."/>
            <person name="Wastling J.M."/>
            <person name="Hall N."/>
            <person name="Willadsen P."/>
            <person name="Lingelbach K."/>
            <person name="Shiels B."/>
            <person name="Tait A."/>
            <person name="Berriman M."/>
            <person name="Allred D.R."/>
            <person name="Pain A."/>
        </authorList>
    </citation>
    <scope>NUCLEOTIDE SEQUENCE</scope>
    <source>
        <strain evidence="3">1802A</strain>
    </source>
</reference>
<dbReference type="GO" id="GO:0046872">
    <property type="term" value="F:metal ion binding"/>
    <property type="evidence" value="ECO:0007669"/>
    <property type="project" value="InterPro"/>
</dbReference>
<dbReference type="Proteomes" id="UP001195914">
    <property type="component" value="Unassembled WGS sequence"/>
</dbReference>
<accession>A0AAD9GDH5</accession>
<dbReference type="EMBL" id="JAHBMH010000044">
    <property type="protein sequence ID" value="KAK1936418.1"/>
    <property type="molecule type" value="Genomic_DNA"/>
</dbReference>
<sequence>MDASVACNASSATSYTPSMEVCGFVCVNSVCIKHIEVLEFVSVRSGLRVFLMQYESPIVNSYYVLPTRGENHEGLPHTLEHLIFLGSACYPHRGTLDILASRALSIGTNAWTAVDHTAYTISTAGIEGSLKILPVYLDHILRPTLTEESFMTDVHRVTPDGTNSGTVYCEMKTHENSADSLIHFEMVDHLYPGESGYKMNTGGRLDALRATNIDRVRDYHKRFYRLDNISIVICGNVGDFTSILQVVSEAESQLIANGVEAHAVDVPRFFGTKQWDGHIHCQTMGESSTSTVIFPSEDEETGYFTMAWRGPHWNDYELISAVSFMGSYLTDTPLSPLQKELVHSDDPFGSSVEFELEDFRESYFSLTVQDVPYGSNCKMDTIEDTLKRILLEVHEAPINMDRLRTIIQRDRLSYLLALENSPHETAIDSVITYITYSSDRSDLQRLLNNDDIAGSLMLKDEAYWKGILWKYFIQAYTVCVKANPSLKRSREMQCFEKELVERQLRENDIEQLKAREAIVDAIISNKGGSVPKSVVDAFEAADVSQLKLTEWPYIRNFSSLGVYLDGGHLTHGRVQLFNETGGSVSVSAWPEISKDLDKVEFPMQVNHIASDFVRLTVLVPTRRVGLSHRENQALPLLCALLFVSDVSINDGERLSGDEFIRLLQQSTTSYGASLGIDSSLGNPDSYAELLNVAITCHVHHYETMFKLFLHVLRGVRFTRKILTAHAKAMLKSLNKKKRSAKALLIQASSAMRLRGDCPRMSCGLAQQLSFLNTSLDGDIVGSLQSLYDKLFTGGNLVVHLSADLNKMPEGWLRDWVSLSEGNAVRGTLTDHIGFKLGIDTSFSATSGLYVPLASTEVSYFRFVIAAPLGYRHKEYTALCVLAEYLSMMEGPMFHAIRGGGYAYNYSVSYFPSRGEFHLSIQQATDLLGAIRATQDLFRDIVNGGVLTEEDVFAARCSLVFTILDEEETLADFSHDSFTSSLRSVSAGFSKECLAQIQSTGLEDVRRVAVKYLSEFLTFGGSGKTMSIVTSHSQSPALLEGLHDLNYHNLHQVSVKGMLSFANTGLLSIPGGED</sequence>
<evidence type="ECO:0000313" key="4">
    <source>
        <dbReference type="Proteomes" id="UP001195914"/>
    </source>
</evidence>
<dbReference type="InterPro" id="IPR007863">
    <property type="entry name" value="Peptidase_M16_C"/>
</dbReference>
<dbReference type="Gene3D" id="3.30.830.10">
    <property type="entry name" value="Metalloenzyme, LuxS/M16 peptidase-like"/>
    <property type="match status" value="4"/>
</dbReference>
<protein>
    <submittedName>
        <fullName evidence="3">Uncharacterized protein</fullName>
    </submittedName>
</protein>
<reference evidence="3" key="2">
    <citation type="submission" date="2021-05" db="EMBL/GenBank/DDBJ databases">
        <authorList>
            <person name="Pain A."/>
        </authorList>
    </citation>
    <scope>NUCLEOTIDE SEQUENCE</scope>
    <source>
        <strain evidence="3">1802A</strain>
    </source>
</reference>
<dbReference type="SUPFAM" id="SSF63411">
    <property type="entry name" value="LuxS/MPP-like metallohydrolase"/>
    <property type="match status" value="4"/>
</dbReference>
<dbReference type="Pfam" id="PF05193">
    <property type="entry name" value="Peptidase_M16_C"/>
    <property type="match status" value="1"/>
</dbReference>
<keyword evidence="4" id="KW-1185">Reference proteome</keyword>
<evidence type="ECO:0000259" key="1">
    <source>
        <dbReference type="Pfam" id="PF00675"/>
    </source>
</evidence>
<dbReference type="InterPro" id="IPR011765">
    <property type="entry name" value="Pept_M16_N"/>
</dbReference>
<dbReference type="AlphaFoldDB" id="A0AAD9GDH5"/>
<dbReference type="FunFam" id="3.30.830.10:FF:000015">
    <property type="entry name" value="Putative zinc metalloprotease"/>
    <property type="match status" value="1"/>
</dbReference>
<dbReference type="FunFam" id="3.30.830.10:FF:000031">
    <property type="entry name" value="Putative zinc metalloprotease"/>
    <property type="match status" value="1"/>
</dbReference>